<keyword evidence="2" id="KW-0067">ATP-binding</keyword>
<evidence type="ECO:0000256" key="2">
    <source>
        <dbReference type="ARBA" id="ARBA00022840"/>
    </source>
</evidence>
<dbReference type="Pfam" id="PF04851">
    <property type="entry name" value="ResIII"/>
    <property type="match status" value="1"/>
</dbReference>
<dbReference type="GO" id="GO:0043138">
    <property type="term" value="F:3'-5' DNA helicase activity"/>
    <property type="evidence" value="ECO:0007669"/>
    <property type="project" value="TreeGrafter"/>
</dbReference>
<dbReference type="GO" id="GO:0006302">
    <property type="term" value="P:double-strand break repair"/>
    <property type="evidence" value="ECO:0007669"/>
    <property type="project" value="TreeGrafter"/>
</dbReference>
<dbReference type="PROSITE" id="PS51192">
    <property type="entry name" value="HELICASE_ATP_BIND_1"/>
    <property type="match status" value="1"/>
</dbReference>
<keyword evidence="3" id="KW-0238">DNA-binding</keyword>
<dbReference type="GO" id="GO:0006270">
    <property type="term" value="P:DNA replication initiation"/>
    <property type="evidence" value="ECO:0007669"/>
    <property type="project" value="TreeGrafter"/>
</dbReference>
<feature type="domain" description="Helicase ATP-binding" evidence="4">
    <location>
        <begin position="167"/>
        <end position="319"/>
    </location>
</feature>
<dbReference type="Pfam" id="PF00271">
    <property type="entry name" value="Helicase_C"/>
    <property type="match status" value="1"/>
</dbReference>
<accession>A0A023DD91</accession>
<dbReference type="GO" id="GO:0016787">
    <property type="term" value="F:hydrolase activity"/>
    <property type="evidence" value="ECO:0007669"/>
    <property type="project" value="InterPro"/>
</dbReference>
<dbReference type="RefSeq" id="WP_042408148.1">
    <property type="nucleotide sequence ID" value="NZ_BAWO01000016.1"/>
</dbReference>
<keyword evidence="1" id="KW-0547">Nucleotide-binding</keyword>
<dbReference type="PROSITE" id="PS51194">
    <property type="entry name" value="HELICASE_CTER"/>
    <property type="match status" value="1"/>
</dbReference>
<dbReference type="InterPro" id="IPR014001">
    <property type="entry name" value="Helicase_ATP-bd"/>
</dbReference>
<reference evidence="6 7" key="1">
    <citation type="submission" date="2014-04" db="EMBL/GenBank/DDBJ databases">
        <title>Whole genome shotgun sequence of Geobacillus caldoxylosilyticus NBRC 107762.</title>
        <authorList>
            <person name="Hosoyama A."/>
            <person name="Hosoyama Y."/>
            <person name="Katano-Makiyama Y."/>
            <person name="Tsuchikane K."/>
            <person name="Ohji S."/>
            <person name="Ichikawa N."/>
            <person name="Yamazoe A."/>
            <person name="Fujita N."/>
        </authorList>
    </citation>
    <scope>NUCLEOTIDE SEQUENCE [LARGE SCALE GENOMIC DNA]</scope>
    <source>
        <strain evidence="6 7">NBRC 107762</strain>
    </source>
</reference>
<dbReference type="AlphaFoldDB" id="A0A023DD91"/>
<dbReference type="CDD" id="cd17925">
    <property type="entry name" value="DEXDc_ComFA"/>
    <property type="match status" value="1"/>
</dbReference>
<dbReference type="GO" id="GO:0003677">
    <property type="term" value="F:DNA binding"/>
    <property type="evidence" value="ECO:0007669"/>
    <property type="project" value="UniProtKB-KW"/>
</dbReference>
<dbReference type="InterPro" id="IPR001650">
    <property type="entry name" value="Helicase_C-like"/>
</dbReference>
<name>A0A023DD91_9BACL</name>
<evidence type="ECO:0000313" key="6">
    <source>
        <dbReference type="EMBL" id="GAJ39278.1"/>
    </source>
</evidence>
<dbReference type="GO" id="GO:0005524">
    <property type="term" value="F:ATP binding"/>
    <property type="evidence" value="ECO:0007669"/>
    <property type="project" value="UniProtKB-KW"/>
</dbReference>
<dbReference type="OrthoDB" id="2077914at2"/>
<evidence type="ECO:0000313" key="7">
    <source>
        <dbReference type="Proteomes" id="UP000023561"/>
    </source>
</evidence>
<evidence type="ECO:0000259" key="5">
    <source>
        <dbReference type="PROSITE" id="PS51194"/>
    </source>
</evidence>
<keyword evidence="7" id="KW-1185">Reference proteome</keyword>
<dbReference type="InterPro" id="IPR006935">
    <property type="entry name" value="Helicase/UvrB_N"/>
</dbReference>
<gene>
    <name evidence="6" type="primary">comFA</name>
    <name evidence="6" type="ORF">GCA01S_016_00030</name>
</gene>
<dbReference type="EMBL" id="BAWO01000016">
    <property type="protein sequence ID" value="GAJ39278.1"/>
    <property type="molecule type" value="Genomic_DNA"/>
</dbReference>
<dbReference type="GO" id="GO:0006310">
    <property type="term" value="P:DNA recombination"/>
    <property type="evidence" value="ECO:0007669"/>
    <property type="project" value="TreeGrafter"/>
</dbReference>
<dbReference type="FunFam" id="3.40.50.300:FF:001736">
    <property type="entry name" value="COMF operon protein 1"/>
    <property type="match status" value="1"/>
</dbReference>
<dbReference type="Gene3D" id="3.40.50.300">
    <property type="entry name" value="P-loop containing nucleotide triphosphate hydrolases"/>
    <property type="match status" value="2"/>
</dbReference>
<dbReference type="Proteomes" id="UP000023561">
    <property type="component" value="Unassembled WGS sequence"/>
</dbReference>
<protein>
    <submittedName>
        <fullName evidence="6">Competence protein ComFA</fullName>
    </submittedName>
</protein>
<proteinExistence type="predicted"/>
<comment type="caution">
    <text evidence="6">The sequence shown here is derived from an EMBL/GenBank/DDBJ whole genome shotgun (WGS) entry which is preliminary data.</text>
</comment>
<dbReference type="InterPro" id="IPR027417">
    <property type="entry name" value="P-loop_NTPase"/>
</dbReference>
<organism evidence="6 7">
    <name type="scientific">Parageobacillus caldoxylosilyticus NBRC 107762</name>
    <dbReference type="NCBI Taxonomy" id="1220594"/>
    <lineage>
        <taxon>Bacteria</taxon>
        <taxon>Bacillati</taxon>
        <taxon>Bacillota</taxon>
        <taxon>Bacilli</taxon>
        <taxon>Bacillales</taxon>
        <taxon>Anoxybacillaceae</taxon>
        <taxon>Saccharococcus</taxon>
    </lineage>
</organism>
<sequence>MRFIVSEGRLIPEVLAKANDPAAKPISHIDSMPSIPMHPEFPYSPELLSFLEGKQLLLEELPFPLDLIQAHYEHGYLSYEKGMMKTKHGWRCMRCGNEEHHFFASFPCARCQTVCTYCRKCIMMGRVSTCTPLVVSRFSFPQDRYLSPLSWNGTLSQGQQRAADAVEDAVVHNGELLVWAVCGAGKTEVLFPGIARALEMGKRVCIATPRTDVVRELFPRLQQAFPSVPLIALYGGSDDRGKFAPLVLSTTHQLLRFSRAFDVMVIDEVDAFPYSVEPMLEYAAAKARKEASSLIYLTATPHPAWQKEIKRGKRKAVTIPARYHGFPLPVPSFEWCSNWRRQLKHRRLPRNVLAWVQSRIKTAKQAFLFVPHIDVLEQVVCILKQLDQRIEGVHAEDPQRAEKVQAFRDGRIPLLVTTTILERGVTVPNIDVAVLGAEDDIFTESALVQIAGRVGRSAQYPSGDIRFFHYGKTRQMIAAKRQMERMNKEAAERGLLKTQ</sequence>
<dbReference type="SUPFAM" id="SSF52540">
    <property type="entry name" value="P-loop containing nucleoside triphosphate hydrolases"/>
    <property type="match status" value="1"/>
</dbReference>
<dbReference type="PANTHER" id="PTHR30580">
    <property type="entry name" value="PRIMOSOMAL PROTEIN N"/>
    <property type="match status" value="1"/>
</dbReference>
<feature type="domain" description="Helicase C-terminal" evidence="5">
    <location>
        <begin position="355"/>
        <end position="499"/>
    </location>
</feature>
<dbReference type="FunFam" id="3.40.50.300:FF:001697">
    <property type="entry name" value="ComF operon protein 1"/>
    <property type="match status" value="1"/>
</dbReference>
<dbReference type="SMART" id="SM00487">
    <property type="entry name" value="DEXDc"/>
    <property type="match status" value="1"/>
</dbReference>
<evidence type="ECO:0000256" key="1">
    <source>
        <dbReference type="ARBA" id="ARBA00022741"/>
    </source>
</evidence>
<evidence type="ECO:0000259" key="4">
    <source>
        <dbReference type="PROSITE" id="PS51192"/>
    </source>
</evidence>
<dbReference type="PANTHER" id="PTHR30580:SF1">
    <property type="entry name" value="COMF OPERON PROTEIN 1"/>
    <property type="match status" value="1"/>
</dbReference>
<dbReference type="SMART" id="SM00490">
    <property type="entry name" value="HELICc"/>
    <property type="match status" value="1"/>
</dbReference>
<evidence type="ECO:0000256" key="3">
    <source>
        <dbReference type="ARBA" id="ARBA00023125"/>
    </source>
</evidence>